<dbReference type="Pfam" id="PF24883">
    <property type="entry name" value="NPHP3_N"/>
    <property type="match status" value="1"/>
</dbReference>
<comment type="caution">
    <text evidence="4">The sequence shown here is derived from an EMBL/GenBank/DDBJ whole genome shotgun (WGS) entry which is preliminary data.</text>
</comment>
<protein>
    <recommendedName>
        <fullName evidence="3">SANT domain-containing protein</fullName>
    </recommendedName>
</protein>
<dbReference type="InterPro" id="IPR056884">
    <property type="entry name" value="NPHP3-like_N"/>
</dbReference>
<dbReference type="InterPro" id="IPR017884">
    <property type="entry name" value="SANT_dom"/>
</dbReference>
<keyword evidence="5" id="KW-1185">Reference proteome</keyword>
<feature type="compositionally biased region" description="Polar residues" evidence="2">
    <location>
        <begin position="1316"/>
        <end position="1327"/>
    </location>
</feature>
<feature type="compositionally biased region" description="Acidic residues" evidence="2">
    <location>
        <begin position="1385"/>
        <end position="1394"/>
    </location>
</feature>
<accession>A0A8H3PJP9</accession>
<gene>
    <name evidence="4" type="ORF">IMSHALPRED_003855</name>
</gene>
<feature type="compositionally biased region" description="Low complexity" evidence="2">
    <location>
        <begin position="1370"/>
        <end position="1384"/>
    </location>
</feature>
<feature type="compositionally biased region" description="Basic residues" evidence="2">
    <location>
        <begin position="1331"/>
        <end position="1340"/>
    </location>
</feature>
<dbReference type="PANTHER" id="PTHR10039">
    <property type="entry name" value="AMELOGENIN"/>
    <property type="match status" value="1"/>
</dbReference>
<dbReference type="OrthoDB" id="21416at2759"/>
<evidence type="ECO:0000256" key="1">
    <source>
        <dbReference type="ARBA" id="ARBA00022737"/>
    </source>
</evidence>
<dbReference type="SMART" id="SM00355">
    <property type="entry name" value="ZnF_C2H2"/>
    <property type="match status" value="4"/>
</dbReference>
<dbReference type="SUPFAM" id="SSF52540">
    <property type="entry name" value="P-loop containing nucleoside triphosphate hydrolases"/>
    <property type="match status" value="1"/>
</dbReference>
<organism evidence="4 5">
    <name type="scientific">Imshaugia aleurites</name>
    <dbReference type="NCBI Taxonomy" id="172621"/>
    <lineage>
        <taxon>Eukaryota</taxon>
        <taxon>Fungi</taxon>
        <taxon>Dikarya</taxon>
        <taxon>Ascomycota</taxon>
        <taxon>Pezizomycotina</taxon>
        <taxon>Lecanoromycetes</taxon>
        <taxon>OSLEUM clade</taxon>
        <taxon>Lecanoromycetidae</taxon>
        <taxon>Lecanorales</taxon>
        <taxon>Lecanorineae</taxon>
        <taxon>Parmeliaceae</taxon>
        <taxon>Imshaugia</taxon>
    </lineage>
</organism>
<feature type="region of interest" description="Disordered" evidence="2">
    <location>
        <begin position="1367"/>
        <end position="1406"/>
    </location>
</feature>
<name>A0A8H3PJP9_9LECA</name>
<proteinExistence type="predicted"/>
<keyword evidence="1" id="KW-0677">Repeat</keyword>
<evidence type="ECO:0000313" key="4">
    <source>
        <dbReference type="EMBL" id="CAF9942512.1"/>
    </source>
</evidence>
<dbReference type="InterPro" id="IPR057218">
    <property type="entry name" value="DUF7896"/>
</dbReference>
<dbReference type="PROSITE" id="PS51293">
    <property type="entry name" value="SANT"/>
    <property type="match status" value="1"/>
</dbReference>
<dbReference type="PROSITE" id="PS00028">
    <property type="entry name" value="ZINC_FINGER_C2H2_1"/>
    <property type="match status" value="1"/>
</dbReference>
<dbReference type="SUPFAM" id="SSF46689">
    <property type="entry name" value="Homeodomain-like"/>
    <property type="match status" value="1"/>
</dbReference>
<sequence>MATGEAIVKKALEQLKSTLSPEDIRMFSNTSLEDLWHEARKVQEEQVARLDLRFMRRLEPFLRSMESYAGVIEVFCQGYSPMAFVWGPIKLMLLLARNYSSVMEKILQAFSDIADVLPRLDRLKATFPKDMNFSQVVGLVYSDIIEFHQRAYKIFRRKAWHIWFAFDWGLFERRFKLILQKLALHCDLLDKEAAAAHYSEMKQFRDKRQLEEDTFERQRQTQMAQEVFMWLSAAEDQQEERLHRISDKRQPGTCNWVLKDPQMQPWIEDDSGDAVLWMTGIPGAGKTYLCSLLVENLQTQQHLSTLYYFCGHKSSCEDTCAIILRTLTIQLLQQNLDMAPLVHQAFYQKGSNRSGPAMKRLLTQILTNSKFARIIIDGIDEGDPTVQGDVLKSLTEIQKSADQCCKLLISSRDEPQIQKLLVARFHLRLGERTVEGLSLYIKDRIKNLQAAFQGMSPALMDLAEQRLHTKAKGMFLWVRLVTDMLIYQTSELEIENAIDQLPEGLDEAYGVIQSRIGSLRPDLRQRAFKILYWVCVARRPITLHEVADGIVLHPAQTALNRRTRINNPSRDIIELCAPLLERLENGVLDLVHFSAKEYFVHEQSGPFIDVAEAHLNIARSCVINLTSCLDLVPQNTGEMSERSEKDLESRVVQGYYGLQSYGQDFWAEHVLAYLGKIVDRAADAKNITGVLEIFSQVWKHRTHADIPHASMIYTNEVSLGLNFLQDFPPLRRFILGWLHFNSEFNKVRPTFNGLDAQEQWRLRKDETFLSLIDSRLCIITERLLLMQSSQLPSHIDEDDFKKFVSRFHFLCRFQGCNRQYGTVQTRDSHELSHALSFPCLQCDFSGRGFRSRKDLERHTQKYHMSPEDFEIPDDLHSMDGCFREGPSLNSETLPVSSSQSGRWSERGRRALQQGFHRVLAKLESVIEGSISEAGEPGSRSINSTKVLGSSLGQHTNETLMTTRLDSIRHSVNEQRYESLAQFKNDLTALSVDLRPASGPKEDGRVESICDDELEKAMAAFPDFANFDHKASREATIAAYARSGTEQPEGNNHVLDGQENDMATPNAIPFRTRVPYWSMPEEKLFPELLQRCGRDFSKMADLLKTKTPEEVGQHFGHLLSMGNNELSDLADVADARLQRQLCGIESTVERQKADFEMRSPNDLAHSLSDVVQSIPPSSSGPFVPPVVPPVVPPFGSIKPTETTIVSGDPIQGPIRKKRPLRPKVLCPHCSNHPDGYRDEYALEKHNERFHAATRKVWICRDISINNRFLTNCKSCSASKGYGSKHNAHNHLRRAHFNAETSADTLQRWVRETEEPNSRMQKPSESSALTIRPTKKRRKTRRSIFSVPPLRYHSDSSRILPSMMLGTENTKLSDSVPSPRSSSSLDNDLDDDDDTDARDAGLSSPEDESFKDDVFLEDISFDNFLPGNAQHSLENESLPHQINRALIKPNQVPRLPHLDSFHKSACLDQVEALYHKLENSLEDSSTYKEALQGLTSLSRSLMRGLRDWRRNTTLAPSIPFSI</sequence>
<dbReference type="InterPro" id="IPR009057">
    <property type="entry name" value="Homeodomain-like_sf"/>
</dbReference>
<feature type="domain" description="SANT" evidence="3">
    <location>
        <begin position="1076"/>
        <end position="1122"/>
    </location>
</feature>
<dbReference type="InterPro" id="IPR027417">
    <property type="entry name" value="P-loop_NTPase"/>
</dbReference>
<evidence type="ECO:0000256" key="2">
    <source>
        <dbReference type="SAM" id="MobiDB-lite"/>
    </source>
</evidence>
<dbReference type="Pfam" id="PF24809">
    <property type="entry name" value="DUF7708"/>
    <property type="match status" value="1"/>
</dbReference>
<dbReference type="Pfam" id="PF25438">
    <property type="entry name" value="DUF7896"/>
    <property type="match status" value="1"/>
</dbReference>
<evidence type="ECO:0000259" key="3">
    <source>
        <dbReference type="PROSITE" id="PS51293"/>
    </source>
</evidence>
<dbReference type="InterPro" id="IPR056125">
    <property type="entry name" value="DUF7708"/>
</dbReference>
<evidence type="ECO:0000313" key="5">
    <source>
        <dbReference type="Proteomes" id="UP000664534"/>
    </source>
</evidence>
<dbReference type="InterPro" id="IPR001005">
    <property type="entry name" value="SANT/Myb"/>
</dbReference>
<dbReference type="Proteomes" id="UP000664534">
    <property type="component" value="Unassembled WGS sequence"/>
</dbReference>
<reference evidence="4" key="1">
    <citation type="submission" date="2021-03" db="EMBL/GenBank/DDBJ databases">
        <authorList>
            <person name="Tagirdzhanova G."/>
        </authorList>
    </citation>
    <scope>NUCLEOTIDE SEQUENCE</scope>
</reference>
<dbReference type="EMBL" id="CAJPDT010000192">
    <property type="protein sequence ID" value="CAF9942512.1"/>
    <property type="molecule type" value="Genomic_DNA"/>
</dbReference>
<dbReference type="Gene3D" id="3.40.50.300">
    <property type="entry name" value="P-loop containing nucleotide triphosphate hydrolases"/>
    <property type="match status" value="1"/>
</dbReference>
<dbReference type="SMART" id="SM00717">
    <property type="entry name" value="SANT"/>
    <property type="match status" value="1"/>
</dbReference>
<dbReference type="PANTHER" id="PTHR10039:SF14">
    <property type="entry name" value="NACHT DOMAIN-CONTAINING PROTEIN"/>
    <property type="match status" value="1"/>
</dbReference>
<dbReference type="Gene3D" id="1.10.10.60">
    <property type="entry name" value="Homeodomain-like"/>
    <property type="match status" value="1"/>
</dbReference>
<feature type="region of interest" description="Disordered" evidence="2">
    <location>
        <begin position="1311"/>
        <end position="1345"/>
    </location>
</feature>
<dbReference type="InterPro" id="IPR013087">
    <property type="entry name" value="Znf_C2H2_type"/>
</dbReference>